<comment type="similarity">
    <text evidence="2">Belongs to the carotenoid oxygenase family.</text>
</comment>
<evidence type="ECO:0000256" key="2">
    <source>
        <dbReference type="ARBA" id="ARBA00006787"/>
    </source>
</evidence>
<evidence type="ECO:0000313" key="7">
    <source>
        <dbReference type="Proteomes" id="UP001371218"/>
    </source>
</evidence>
<reference evidence="6 7" key="1">
    <citation type="submission" date="2024-04" db="EMBL/GenBank/DDBJ databases">
        <title>Novel species of the genus Ideonella isolated from streams.</title>
        <authorList>
            <person name="Lu H."/>
        </authorList>
    </citation>
    <scope>NUCLEOTIDE SEQUENCE [LARGE SCALE GENOMIC DNA]</scope>
    <source>
        <strain evidence="6 7">DXS29W</strain>
    </source>
</reference>
<protein>
    <submittedName>
        <fullName evidence="6">Carotenoid oxygenase family protein</fullName>
    </submittedName>
</protein>
<comment type="cofactor">
    <cofactor evidence="1">
        <name>Fe(2+)</name>
        <dbReference type="ChEBI" id="CHEBI:29033"/>
    </cofactor>
</comment>
<dbReference type="PANTHER" id="PTHR10543">
    <property type="entry name" value="BETA-CAROTENE DIOXYGENASE"/>
    <property type="match status" value="1"/>
</dbReference>
<accession>A0ABU9BSA3</accession>
<keyword evidence="3" id="KW-0479">Metal-binding</keyword>
<organism evidence="6 7">
    <name type="scientific">Ideonella lacteola</name>
    <dbReference type="NCBI Taxonomy" id="2984193"/>
    <lineage>
        <taxon>Bacteria</taxon>
        <taxon>Pseudomonadati</taxon>
        <taxon>Pseudomonadota</taxon>
        <taxon>Betaproteobacteria</taxon>
        <taxon>Burkholderiales</taxon>
        <taxon>Sphaerotilaceae</taxon>
        <taxon>Ideonella</taxon>
    </lineage>
</organism>
<dbReference type="PANTHER" id="PTHR10543:SF24">
    <property type="entry name" value="CAROTENOID ISOMEROOXYGENASE"/>
    <property type="match status" value="1"/>
</dbReference>
<keyword evidence="4" id="KW-0560">Oxidoreductase</keyword>
<proteinExistence type="inferred from homology"/>
<dbReference type="RefSeq" id="WP_341427158.1">
    <property type="nucleotide sequence ID" value="NZ_JBBUTG010000012.1"/>
</dbReference>
<evidence type="ECO:0000256" key="5">
    <source>
        <dbReference type="ARBA" id="ARBA00023004"/>
    </source>
</evidence>
<evidence type="ECO:0000256" key="4">
    <source>
        <dbReference type="ARBA" id="ARBA00023002"/>
    </source>
</evidence>
<name>A0ABU9BSA3_9BURK</name>
<dbReference type="Proteomes" id="UP001371218">
    <property type="component" value="Unassembled WGS sequence"/>
</dbReference>
<comment type="caution">
    <text evidence="6">The sequence shown here is derived from an EMBL/GenBank/DDBJ whole genome shotgun (WGS) entry which is preliminary data.</text>
</comment>
<dbReference type="EMBL" id="JBBUTG010000012">
    <property type="protein sequence ID" value="MEK8032736.1"/>
    <property type="molecule type" value="Genomic_DNA"/>
</dbReference>
<sequence length="487" mass="54122">MSAVLERTSRFADSAPAIDSTAFSRLRGFHTGAREMGDTVCAVHGRLPVWLQGRLLLNGPAVWELPEGAYRHWFDGLAMWHRLQFAGGHVLYRSRLADSQSARLARAAGRPVMGEFATADTEPWLSRLTHFFRPRASDNPSVAMSRIGERWVACTQTPHLISFEPDSLATIGELAHDDDLDLALMAAHGMTDSRGDYWNIGIEFGRRCTYRLFRIAASGTRRESIAAIQVPRAGYLHAFARSASHVLFVEAAWRAQPLAFLFTRRAYAANFRWEPGSASAIHAISLADGSVQRWETPPVMSFHPVQAFEDGRELVLDLCDYPDAGVIDDLALDRLRAGVRHRAAPRLTRYRLRPGCADAQIERLGTGFELPQIHPSRPEQGAARWAWGAGYDAGERNHFLDRTVRIDLHTGDRLEWQRPGAIQLEPLFVPRPGASDEDDGVLLVPTLADGDASTVIAVLDPRRMECLATIQAPQVVPFGFHGVFQPR</sequence>
<dbReference type="InterPro" id="IPR004294">
    <property type="entry name" value="Carotenoid_Oase"/>
</dbReference>
<gene>
    <name evidence="6" type="ORF">AACH06_18095</name>
</gene>
<dbReference type="Pfam" id="PF03055">
    <property type="entry name" value="RPE65"/>
    <property type="match status" value="1"/>
</dbReference>
<evidence type="ECO:0000256" key="1">
    <source>
        <dbReference type="ARBA" id="ARBA00001954"/>
    </source>
</evidence>
<evidence type="ECO:0000256" key="3">
    <source>
        <dbReference type="ARBA" id="ARBA00022723"/>
    </source>
</evidence>
<evidence type="ECO:0000313" key="6">
    <source>
        <dbReference type="EMBL" id="MEK8032736.1"/>
    </source>
</evidence>
<keyword evidence="7" id="KW-1185">Reference proteome</keyword>
<keyword evidence="5" id="KW-0408">Iron</keyword>